<keyword evidence="1" id="KW-0813">Transport</keyword>
<reference evidence="4" key="2">
    <citation type="submission" date="2020-01" db="EMBL/GenBank/DDBJ databases">
        <authorList>
            <person name="Campanaro S."/>
        </authorList>
    </citation>
    <scope>NUCLEOTIDE SEQUENCE</scope>
    <source>
        <strain evidence="4">AS06rmzACSIP_7</strain>
    </source>
</reference>
<dbReference type="PROSITE" id="PS50893">
    <property type="entry name" value="ABC_TRANSPORTER_2"/>
    <property type="match status" value="1"/>
</dbReference>
<dbReference type="SUPFAM" id="SSF52540">
    <property type="entry name" value="P-loop containing nucleoside triphosphate hydrolases"/>
    <property type="match status" value="1"/>
</dbReference>
<keyword evidence="2" id="KW-0547">Nucleotide-binding</keyword>
<dbReference type="EMBL" id="JAAYEE010000182">
    <property type="protein sequence ID" value="NLW35910.1"/>
    <property type="molecule type" value="Genomic_DNA"/>
</dbReference>
<dbReference type="AlphaFoldDB" id="A0A351U1J8"/>
<keyword evidence="3 4" id="KW-0067">ATP-binding</keyword>
<name>A0A351U1J8_9BACT</name>
<dbReference type="Proteomes" id="UP000777265">
    <property type="component" value="Unassembled WGS sequence"/>
</dbReference>
<comment type="caution">
    <text evidence="4">The sequence shown here is derived from an EMBL/GenBank/DDBJ whole genome shotgun (WGS) entry which is preliminary data.</text>
</comment>
<evidence type="ECO:0000256" key="2">
    <source>
        <dbReference type="ARBA" id="ARBA00022741"/>
    </source>
</evidence>
<reference evidence="4" key="1">
    <citation type="journal article" date="2020" name="Biotechnol. Biofuels">
        <title>New insights from the biogas microbiome by comprehensive genome-resolved metagenomics of nearly 1600 species originating from multiple anaerobic digesters.</title>
        <authorList>
            <person name="Campanaro S."/>
            <person name="Treu L."/>
            <person name="Rodriguez-R L.M."/>
            <person name="Kovalovszki A."/>
            <person name="Ziels R.M."/>
            <person name="Maus I."/>
            <person name="Zhu X."/>
            <person name="Kougias P.G."/>
            <person name="Basile A."/>
            <person name="Luo G."/>
            <person name="Schluter A."/>
            <person name="Konstantinidis K.T."/>
            <person name="Angelidaki I."/>
        </authorList>
    </citation>
    <scope>NUCLEOTIDE SEQUENCE</scope>
    <source>
        <strain evidence="4">AS06rmzACSIP_7</strain>
    </source>
</reference>
<protein>
    <submittedName>
        <fullName evidence="4">ATP-binding cassette domain-containing protein</fullName>
    </submittedName>
</protein>
<dbReference type="InterPro" id="IPR027417">
    <property type="entry name" value="P-loop_NTPase"/>
</dbReference>
<dbReference type="InterPro" id="IPR017871">
    <property type="entry name" value="ABC_transporter-like_CS"/>
</dbReference>
<evidence type="ECO:0000256" key="1">
    <source>
        <dbReference type="ARBA" id="ARBA00022448"/>
    </source>
</evidence>
<dbReference type="PANTHER" id="PTHR42788">
    <property type="entry name" value="TAURINE IMPORT ATP-BINDING PROTEIN-RELATED"/>
    <property type="match status" value="1"/>
</dbReference>
<dbReference type="SMART" id="SM00382">
    <property type="entry name" value="AAA"/>
    <property type="match status" value="1"/>
</dbReference>
<proteinExistence type="predicted"/>
<dbReference type="InterPro" id="IPR003439">
    <property type="entry name" value="ABC_transporter-like_ATP-bd"/>
</dbReference>
<gene>
    <name evidence="4" type="ORF">GXY80_10585</name>
</gene>
<sequence>MSSSFFAVDRLGKVFAGPKGPKTVLRNISFSLSDWDSLAIMGPSGCGKTTLLLIVAGLLPPTEGTARLEGEAIDRPSRKVGLVLQEYGLFPWKTAGANILLGARLQRMKIPEKKVAELKSTLGIEGLDHLYPHQLSGGQRQRVALARALLLRPSLLLLDEPFAAIDAITRERLQNRLLTVFGQRRFSFIIVTHSIEEAVFLGRTILVLDNGTAGIKTMIDNPLVGDLHYRSKPEFFEYGNKLRAILEDME</sequence>
<dbReference type="PROSITE" id="PS00211">
    <property type="entry name" value="ABC_TRANSPORTER_1"/>
    <property type="match status" value="1"/>
</dbReference>
<dbReference type="Gene3D" id="3.40.50.300">
    <property type="entry name" value="P-loop containing nucleotide triphosphate hydrolases"/>
    <property type="match status" value="1"/>
</dbReference>
<dbReference type="InterPro" id="IPR050166">
    <property type="entry name" value="ABC_transporter_ATP-bind"/>
</dbReference>
<dbReference type="GO" id="GO:0005524">
    <property type="term" value="F:ATP binding"/>
    <property type="evidence" value="ECO:0007669"/>
    <property type="project" value="UniProtKB-KW"/>
</dbReference>
<dbReference type="PANTHER" id="PTHR42788:SF13">
    <property type="entry name" value="ALIPHATIC SULFONATES IMPORT ATP-BINDING PROTEIN SSUB"/>
    <property type="match status" value="1"/>
</dbReference>
<evidence type="ECO:0000256" key="3">
    <source>
        <dbReference type="ARBA" id="ARBA00022840"/>
    </source>
</evidence>
<dbReference type="GO" id="GO:0016887">
    <property type="term" value="F:ATP hydrolysis activity"/>
    <property type="evidence" value="ECO:0007669"/>
    <property type="project" value="InterPro"/>
</dbReference>
<evidence type="ECO:0000313" key="5">
    <source>
        <dbReference type="Proteomes" id="UP000777265"/>
    </source>
</evidence>
<dbReference type="STRING" id="909663.GCA_000512235_01964"/>
<evidence type="ECO:0000313" key="4">
    <source>
        <dbReference type="EMBL" id="NLW35910.1"/>
    </source>
</evidence>
<organism evidence="4 5">
    <name type="scientific">Syntrophorhabdus aromaticivorans</name>
    <dbReference type="NCBI Taxonomy" id="328301"/>
    <lineage>
        <taxon>Bacteria</taxon>
        <taxon>Pseudomonadati</taxon>
        <taxon>Thermodesulfobacteriota</taxon>
        <taxon>Syntrophorhabdia</taxon>
        <taxon>Syntrophorhabdales</taxon>
        <taxon>Syntrophorhabdaceae</taxon>
        <taxon>Syntrophorhabdus</taxon>
    </lineage>
</organism>
<dbReference type="InterPro" id="IPR003593">
    <property type="entry name" value="AAA+_ATPase"/>
</dbReference>
<dbReference type="Pfam" id="PF00005">
    <property type="entry name" value="ABC_tran"/>
    <property type="match status" value="1"/>
</dbReference>
<accession>A0A351U1J8</accession>